<dbReference type="SUPFAM" id="SSF52540">
    <property type="entry name" value="P-loop containing nucleoside triphosphate hydrolases"/>
    <property type="match status" value="1"/>
</dbReference>
<evidence type="ECO:0000256" key="3">
    <source>
        <dbReference type="ARBA" id="ARBA00022821"/>
    </source>
</evidence>
<evidence type="ECO:0000256" key="1">
    <source>
        <dbReference type="ARBA" id="ARBA00008894"/>
    </source>
</evidence>
<evidence type="ECO:0000259" key="5">
    <source>
        <dbReference type="Pfam" id="PF23598"/>
    </source>
</evidence>
<feature type="domain" description="NB-ARC" evidence="4">
    <location>
        <begin position="170"/>
        <end position="330"/>
    </location>
</feature>
<dbReference type="InterPro" id="IPR055414">
    <property type="entry name" value="LRR_R13L4/SHOC2-like"/>
</dbReference>
<dbReference type="InterPro" id="IPR036388">
    <property type="entry name" value="WH-like_DNA-bd_sf"/>
</dbReference>
<dbReference type="PRINTS" id="PR00364">
    <property type="entry name" value="DISEASERSIST"/>
</dbReference>
<comment type="similarity">
    <text evidence="1">Belongs to the disease resistance NB-LRR family.</text>
</comment>
<organism evidence="6">
    <name type="scientific">Sesamum radiatum</name>
    <name type="common">Black benniseed</name>
    <dbReference type="NCBI Taxonomy" id="300843"/>
    <lineage>
        <taxon>Eukaryota</taxon>
        <taxon>Viridiplantae</taxon>
        <taxon>Streptophyta</taxon>
        <taxon>Embryophyta</taxon>
        <taxon>Tracheophyta</taxon>
        <taxon>Spermatophyta</taxon>
        <taxon>Magnoliopsida</taxon>
        <taxon>eudicotyledons</taxon>
        <taxon>Gunneridae</taxon>
        <taxon>Pentapetalae</taxon>
        <taxon>asterids</taxon>
        <taxon>lamiids</taxon>
        <taxon>Lamiales</taxon>
        <taxon>Pedaliaceae</taxon>
        <taxon>Sesamum</taxon>
    </lineage>
</organism>
<evidence type="ECO:0000256" key="2">
    <source>
        <dbReference type="ARBA" id="ARBA00022737"/>
    </source>
</evidence>
<dbReference type="InterPro" id="IPR027417">
    <property type="entry name" value="P-loop_NTPase"/>
</dbReference>
<proteinExistence type="inferred from homology"/>
<comment type="caution">
    <text evidence="6">The sequence shown here is derived from an EMBL/GenBank/DDBJ whole genome shotgun (WGS) entry which is preliminary data.</text>
</comment>
<accession>A0AAW2S9K2</accession>
<evidence type="ECO:0000259" key="4">
    <source>
        <dbReference type="Pfam" id="PF00931"/>
    </source>
</evidence>
<dbReference type="GO" id="GO:0043531">
    <property type="term" value="F:ADP binding"/>
    <property type="evidence" value="ECO:0007669"/>
    <property type="project" value="InterPro"/>
</dbReference>
<protein>
    <submittedName>
        <fullName evidence="6">Disease resistance RPP8-like protein 2</fullName>
    </submittedName>
</protein>
<dbReference type="Pfam" id="PF23598">
    <property type="entry name" value="LRR_14"/>
    <property type="match status" value="1"/>
</dbReference>
<dbReference type="Gene3D" id="3.80.10.10">
    <property type="entry name" value="Ribonuclease Inhibitor"/>
    <property type="match status" value="1"/>
</dbReference>
<dbReference type="Gene3D" id="1.10.10.10">
    <property type="entry name" value="Winged helix-like DNA-binding domain superfamily/Winged helix DNA-binding domain"/>
    <property type="match status" value="1"/>
</dbReference>
<dbReference type="Pfam" id="PF00931">
    <property type="entry name" value="NB-ARC"/>
    <property type="match status" value="1"/>
</dbReference>
<evidence type="ECO:0000313" key="6">
    <source>
        <dbReference type="EMBL" id="KAL0388366.1"/>
    </source>
</evidence>
<feature type="domain" description="Disease resistance R13L4/SHOC-2-like LRR" evidence="5">
    <location>
        <begin position="558"/>
        <end position="883"/>
    </location>
</feature>
<gene>
    <name evidence="6" type="ORF">Sradi_2718400</name>
</gene>
<dbReference type="InterPro" id="IPR044974">
    <property type="entry name" value="Disease_R_plants"/>
</dbReference>
<dbReference type="EMBL" id="JACGWJ010000011">
    <property type="protein sequence ID" value="KAL0388366.1"/>
    <property type="molecule type" value="Genomic_DNA"/>
</dbReference>
<dbReference type="InterPro" id="IPR032675">
    <property type="entry name" value="LRR_dom_sf"/>
</dbReference>
<dbReference type="PANTHER" id="PTHR23155:SF1185">
    <property type="entry name" value="DISEASE RESISTANCE RPP8-LIKE PROTEIN 3-RELATED"/>
    <property type="match status" value="1"/>
</dbReference>
<reference evidence="6" key="1">
    <citation type="submission" date="2020-06" db="EMBL/GenBank/DDBJ databases">
        <authorList>
            <person name="Li T."/>
            <person name="Hu X."/>
            <person name="Zhang T."/>
            <person name="Song X."/>
            <person name="Zhang H."/>
            <person name="Dai N."/>
            <person name="Sheng W."/>
            <person name="Hou X."/>
            <person name="Wei L."/>
        </authorList>
    </citation>
    <scope>NUCLEOTIDE SEQUENCE</scope>
    <source>
        <strain evidence="6">G02</strain>
        <tissue evidence="6">Leaf</tissue>
    </source>
</reference>
<keyword evidence="3" id="KW-0611">Plant defense</keyword>
<dbReference type="GO" id="GO:0098542">
    <property type="term" value="P:defense response to other organism"/>
    <property type="evidence" value="ECO:0007669"/>
    <property type="project" value="TreeGrafter"/>
</dbReference>
<name>A0AAW2S9K2_SESRA</name>
<dbReference type="AlphaFoldDB" id="A0AAW2S9K2"/>
<dbReference type="PANTHER" id="PTHR23155">
    <property type="entry name" value="DISEASE RESISTANCE PROTEIN RP"/>
    <property type="match status" value="1"/>
</dbReference>
<dbReference type="SUPFAM" id="SSF52058">
    <property type="entry name" value="L domain-like"/>
    <property type="match status" value="1"/>
</dbReference>
<reference evidence="6" key="2">
    <citation type="journal article" date="2024" name="Plant">
        <title>Genomic evolution and insights into agronomic trait innovations of Sesamum species.</title>
        <authorList>
            <person name="Miao H."/>
            <person name="Wang L."/>
            <person name="Qu L."/>
            <person name="Liu H."/>
            <person name="Sun Y."/>
            <person name="Le M."/>
            <person name="Wang Q."/>
            <person name="Wei S."/>
            <person name="Zheng Y."/>
            <person name="Lin W."/>
            <person name="Duan Y."/>
            <person name="Cao H."/>
            <person name="Xiong S."/>
            <person name="Wang X."/>
            <person name="Wei L."/>
            <person name="Li C."/>
            <person name="Ma Q."/>
            <person name="Ju M."/>
            <person name="Zhao R."/>
            <person name="Li G."/>
            <person name="Mu C."/>
            <person name="Tian Q."/>
            <person name="Mei H."/>
            <person name="Zhang T."/>
            <person name="Gao T."/>
            <person name="Zhang H."/>
        </authorList>
    </citation>
    <scope>NUCLEOTIDE SEQUENCE</scope>
    <source>
        <strain evidence="6">G02</strain>
    </source>
</reference>
<sequence>MTESVAFAASQILELLDVGSRLQDNKETSRIREVLQLFEQRSQNHQNLNQEEFSKLATEIRDVGYMFENQVEASIIKAGATDPDQEDYSRRRSIAGKCVPTCLRRRWSSYAGKAAMLDIHQRLVSIGHKYRAYVEHYSSVLAPAEDLTSRNVAYRRPREFLRREKEMGVLLPYLLPGNDLCQVVSISGVAGIGKTILAQQLFEDPELQYAYQIRIWVDVSKKSRTEIMEEIVKNVRGTSTKKMSQEELGREISSYLEKCSIITVLDEVSSMDDLEILEIILPRTSEVRSKILITTRSKQVAEVAHMTAPRCVHLSTLTHDEGYQLLLKNVPDFLVHGIQGELGRKIVDFCGGLPMSIVSFIKSMATKHTLEEWEETVNQRLCSTFSDRLEFPEIQASLEVLTSSYDELPYILKLCFLYMGVLQEYQHIEVEKLYLLWLADKLISSKRLQRGERLVDAVQSCVTELADRNMVELHHEGEARTITRFQYCQLNELMRDLSLLKNKHECFFKVVDFVRGSQPVPDSFSSSSECRMHRVAINFDECEEGCVVPLTDDEKMHVRVLLCSAKKKQVWPRELSSLAKFKYLRILDFNGFNFDLTILPYGVAAAVHLRYLSFRDCVLAELPSSIGNLRFLIILDLRVQYSTKMIIPNVLWKMRNLKHLYLPLLFETSDAGKIRLDGLTELETITNFNTWMFNVDDLLKMPKLQFLAANVAGNLEDIESIIKCMTMNSNVETSLEIRDFDCYTEERHSVFRKVLACQPLRVLCMEGHLCRMPMHYKFSQNLTKIIFIGSELIEDPMRTLEKLPKLRVLVLDDAFVGKETVCSSSGFLELKILELLNLHALEKWTVEDGAMPKLSTLVLANCRRLEMLPEGLQFVRGLQELDVSRMSKDFQKRIRNVDPEMGRDTHKVQHVPSIVLDDK</sequence>
<dbReference type="InterPro" id="IPR002182">
    <property type="entry name" value="NB-ARC"/>
</dbReference>
<keyword evidence="2" id="KW-0677">Repeat</keyword>
<dbReference type="Gene3D" id="3.40.50.300">
    <property type="entry name" value="P-loop containing nucleotide triphosphate hydrolases"/>
    <property type="match status" value="1"/>
</dbReference>